<dbReference type="Gene3D" id="4.10.1130.20">
    <property type="match status" value="1"/>
</dbReference>
<evidence type="ECO:0000259" key="5">
    <source>
        <dbReference type="PROSITE" id="PS51401"/>
    </source>
</evidence>
<dbReference type="Pfam" id="PF04968">
    <property type="entry name" value="CHORD"/>
    <property type="match status" value="1"/>
</dbReference>
<feature type="domain" description="CHORD" evidence="5">
    <location>
        <begin position="15"/>
        <end position="74"/>
    </location>
</feature>
<evidence type="ECO:0000256" key="2">
    <source>
        <dbReference type="ARBA" id="ARBA00022737"/>
    </source>
</evidence>
<keyword evidence="3" id="KW-0862">Zinc</keyword>
<dbReference type="SUPFAM" id="SSF49764">
    <property type="entry name" value="HSP20-like chaperones"/>
    <property type="match status" value="1"/>
</dbReference>
<dbReference type="GO" id="GO:0046872">
    <property type="term" value="F:metal ion binding"/>
    <property type="evidence" value="ECO:0007669"/>
    <property type="project" value="UniProtKB-KW"/>
</dbReference>
<evidence type="ECO:0000256" key="3">
    <source>
        <dbReference type="ARBA" id="ARBA00022833"/>
    </source>
</evidence>
<dbReference type="OrthoDB" id="10261079at2759"/>
<keyword evidence="1" id="KW-0479">Metal-binding</keyword>
<dbReference type="Pfam" id="PF04969">
    <property type="entry name" value="CS"/>
    <property type="match status" value="1"/>
</dbReference>
<organism evidence="6 7">
    <name type="scientific">Armadillidium nasatum</name>
    <dbReference type="NCBI Taxonomy" id="96803"/>
    <lineage>
        <taxon>Eukaryota</taxon>
        <taxon>Metazoa</taxon>
        <taxon>Ecdysozoa</taxon>
        <taxon>Arthropoda</taxon>
        <taxon>Crustacea</taxon>
        <taxon>Multicrustacea</taxon>
        <taxon>Malacostraca</taxon>
        <taxon>Eumalacostraca</taxon>
        <taxon>Peracarida</taxon>
        <taxon>Isopoda</taxon>
        <taxon>Oniscidea</taxon>
        <taxon>Crinocheta</taxon>
        <taxon>Armadillidiidae</taxon>
        <taxon>Armadillidium</taxon>
    </lineage>
</organism>
<dbReference type="Gene3D" id="2.60.40.790">
    <property type="match status" value="1"/>
</dbReference>
<evidence type="ECO:0000256" key="1">
    <source>
        <dbReference type="ARBA" id="ARBA00022723"/>
    </source>
</evidence>
<dbReference type="PANTHER" id="PTHR46983:SF3">
    <property type="entry name" value="CHPADIPLOID STATE MAINTENANCE PROTEIN CHPA"/>
    <property type="match status" value="1"/>
</dbReference>
<dbReference type="InterPro" id="IPR007052">
    <property type="entry name" value="CS_dom"/>
</dbReference>
<evidence type="ECO:0000259" key="4">
    <source>
        <dbReference type="PROSITE" id="PS51203"/>
    </source>
</evidence>
<dbReference type="AlphaFoldDB" id="A0A5N5TLF0"/>
<dbReference type="PROSITE" id="PS51401">
    <property type="entry name" value="CHORD"/>
    <property type="match status" value="1"/>
</dbReference>
<keyword evidence="7" id="KW-1185">Reference proteome</keyword>
<keyword evidence="2" id="KW-0677">Repeat</keyword>
<protein>
    <submittedName>
        <fullName evidence="6">Cysteine and histidine-rich domain-containing protein</fullName>
    </submittedName>
</protein>
<reference evidence="6 7" key="1">
    <citation type="journal article" date="2019" name="PLoS Biol.">
        <title>Sex chromosomes control vertical transmission of feminizing Wolbachia symbionts in an isopod.</title>
        <authorList>
            <person name="Becking T."/>
            <person name="Chebbi M.A."/>
            <person name="Giraud I."/>
            <person name="Moumen B."/>
            <person name="Laverre T."/>
            <person name="Caubet Y."/>
            <person name="Peccoud J."/>
            <person name="Gilbert C."/>
            <person name="Cordaux R."/>
        </authorList>
    </citation>
    <scope>NUCLEOTIDE SEQUENCE [LARGE SCALE GENOMIC DNA]</scope>
    <source>
        <strain evidence="6">ANa2</strain>
        <tissue evidence="6">Whole body excluding digestive tract and cuticle</tissue>
    </source>
</reference>
<evidence type="ECO:0000313" key="6">
    <source>
        <dbReference type="EMBL" id="KAB7506976.1"/>
    </source>
</evidence>
<dbReference type="PROSITE" id="PS51203">
    <property type="entry name" value="CS"/>
    <property type="match status" value="1"/>
</dbReference>
<dbReference type="InterPro" id="IPR039790">
    <property type="entry name" value="CHRD1"/>
</dbReference>
<comment type="caution">
    <text evidence="6">The sequence shown here is derived from an EMBL/GenBank/DDBJ whole genome shotgun (WGS) entry which is preliminary data.</text>
</comment>
<name>A0A5N5TLF0_9CRUS</name>
<accession>A0A5N5TLF0</accession>
<dbReference type="Proteomes" id="UP000326759">
    <property type="component" value="Unassembled WGS sequence"/>
</dbReference>
<sequence length="287" mass="32403">MSADLNNEDEKLYICYNKGCGMKFKKNENNEDSCCYHAGAPIFHDAYKGWSCCNKRSTDFTTFLNTKGCTKGKHNPVKPEEPIKPKPDSMYKDEVITVCPPKSVSLERPDYNTAMERLKTTVSQSLKEALNKEKKVVTEKENEDIDLGIKVGESCKNNGCQANLKKTSCRYDWHQTGGFVVLTIYAKISQPLESFVEANPIRLKLQITFLDNQEFVMENELGGIIVPSESSVTMAATKVEVKLRKAEPKHWNKIFLPERTIKVTKDTGNKSEQNCNLSVDAIDLNDI</sequence>
<dbReference type="PANTHER" id="PTHR46983">
    <property type="entry name" value="CYSTEINE AND HISTIDINE-RICH DOMAIN-CONTAINING PROTEIN 1"/>
    <property type="match status" value="1"/>
</dbReference>
<dbReference type="InterPro" id="IPR007051">
    <property type="entry name" value="CHORD_dom"/>
</dbReference>
<dbReference type="InterPro" id="IPR008978">
    <property type="entry name" value="HSP20-like_chaperone"/>
</dbReference>
<feature type="domain" description="CS" evidence="4">
    <location>
        <begin position="166"/>
        <end position="255"/>
    </location>
</feature>
<dbReference type="EMBL" id="SEYY01000565">
    <property type="protein sequence ID" value="KAB7506976.1"/>
    <property type="molecule type" value="Genomic_DNA"/>
</dbReference>
<evidence type="ECO:0000313" key="7">
    <source>
        <dbReference type="Proteomes" id="UP000326759"/>
    </source>
</evidence>
<proteinExistence type="predicted"/>
<gene>
    <name evidence="6" type="primary">CHORD</name>
    <name evidence="6" type="ORF">Anas_03958</name>
</gene>